<sequence length="46" mass="5497">MRHKLVKLSELIEWEWAEFLPSKEGWVLDPRATTATHPRLFAVLMY</sequence>
<reference evidence="1" key="1">
    <citation type="submission" date="2013-06" db="EMBL/GenBank/DDBJ databases">
        <title>Differently expressed genes of marine diatom grown under ocean acidification and different light conditions.</title>
        <authorList>
            <person name="Wang K.-J."/>
            <person name="Zhuang S.-F."/>
            <person name="Ren H.-L."/>
            <person name="Chen F.-Y."/>
            <person name="Li Y.-H."/>
            <person name="Chen R.-Y."/>
            <person name="Gao K.-S."/>
        </authorList>
    </citation>
    <scope>NUCLEOTIDE SEQUENCE</scope>
</reference>
<evidence type="ECO:0000313" key="1">
    <source>
        <dbReference type="EMBL" id="AID23591.1"/>
    </source>
</evidence>
<protein>
    <submittedName>
        <fullName evidence="1">Transposase</fullName>
    </submittedName>
</protein>
<accession>A0A172E6Y0</accession>
<name>A0A172E6Y0_PHATR</name>
<proteinExistence type="evidence at transcript level"/>
<dbReference type="AlphaFoldDB" id="A0A172E6Y0"/>
<organism evidence="1">
    <name type="scientific">Phaeodactylum tricornutum</name>
    <name type="common">Diatom</name>
    <dbReference type="NCBI Taxonomy" id="2850"/>
    <lineage>
        <taxon>Eukaryota</taxon>
        <taxon>Sar</taxon>
        <taxon>Stramenopiles</taxon>
        <taxon>Ochrophyta</taxon>
        <taxon>Bacillariophyta</taxon>
        <taxon>Bacillariophyceae</taxon>
        <taxon>Bacillariophycidae</taxon>
        <taxon>Naviculales</taxon>
        <taxon>Phaeodactylaceae</taxon>
        <taxon>Phaeodactylum</taxon>
    </lineage>
</organism>
<dbReference type="EMBL" id="KF302592">
    <property type="protein sequence ID" value="AID23591.1"/>
    <property type="molecule type" value="mRNA"/>
</dbReference>
<feature type="non-terminal residue" evidence="1">
    <location>
        <position position="46"/>
    </location>
</feature>